<feature type="transmembrane region" description="Helical" evidence="7">
    <location>
        <begin position="589"/>
        <end position="609"/>
    </location>
</feature>
<dbReference type="Pfam" id="PF03798">
    <property type="entry name" value="TRAM_LAG1_CLN8"/>
    <property type="match status" value="1"/>
</dbReference>
<proteinExistence type="predicted"/>
<dbReference type="OrthoDB" id="10266980at2759"/>
<evidence type="ECO:0000256" key="6">
    <source>
        <dbReference type="PROSITE-ProRule" id="PRU00205"/>
    </source>
</evidence>
<feature type="transmembrane region" description="Helical" evidence="7">
    <location>
        <begin position="35"/>
        <end position="57"/>
    </location>
</feature>
<keyword evidence="5" id="KW-0862">Zinc</keyword>
<comment type="subcellular location">
    <subcellularLocation>
        <location evidence="1">Membrane</location>
        <topology evidence="1">Multi-pass membrane protein</topology>
    </subcellularLocation>
</comment>
<feature type="transmembrane region" description="Helical" evidence="7">
    <location>
        <begin position="199"/>
        <end position="219"/>
    </location>
</feature>
<feature type="transmembrane region" description="Helical" evidence="7">
    <location>
        <begin position="140"/>
        <end position="160"/>
    </location>
</feature>
<feature type="binding site" evidence="5">
    <location>
        <position position="587"/>
    </location>
    <ligand>
        <name>Zn(2+)</name>
        <dbReference type="ChEBI" id="CHEBI:29105"/>
    </ligand>
</feature>
<keyword evidence="4 6" id="KW-0472">Membrane</keyword>
<reference evidence="9" key="1">
    <citation type="submission" date="2019-07" db="EMBL/GenBank/DDBJ databases">
        <title>Hyphodiscus hymeniophilus genome sequencing and assembly.</title>
        <authorList>
            <person name="Kramer G."/>
            <person name="Nodwell J."/>
        </authorList>
    </citation>
    <scope>NUCLEOTIDE SEQUENCE</scope>
    <source>
        <strain evidence="9">ATCC 34498</strain>
    </source>
</reference>
<dbReference type="GO" id="GO:0016020">
    <property type="term" value="C:membrane"/>
    <property type="evidence" value="ECO:0007669"/>
    <property type="project" value="UniProtKB-SubCell"/>
</dbReference>
<feature type="transmembrane region" description="Helical" evidence="7">
    <location>
        <begin position="259"/>
        <end position="280"/>
    </location>
</feature>
<feature type="transmembrane region" description="Helical" evidence="7">
    <location>
        <begin position="386"/>
        <end position="408"/>
    </location>
</feature>
<feature type="transmembrane region" description="Helical" evidence="7">
    <location>
        <begin position="420"/>
        <end position="440"/>
    </location>
</feature>
<dbReference type="EMBL" id="VNKQ01000016">
    <property type="protein sequence ID" value="KAG0646331.1"/>
    <property type="molecule type" value="Genomic_DNA"/>
</dbReference>
<organism evidence="9 10">
    <name type="scientific">Hyphodiscus hymeniophilus</name>
    <dbReference type="NCBI Taxonomy" id="353542"/>
    <lineage>
        <taxon>Eukaryota</taxon>
        <taxon>Fungi</taxon>
        <taxon>Dikarya</taxon>
        <taxon>Ascomycota</taxon>
        <taxon>Pezizomycotina</taxon>
        <taxon>Leotiomycetes</taxon>
        <taxon>Helotiales</taxon>
        <taxon>Hyphodiscaceae</taxon>
        <taxon>Hyphodiscus</taxon>
    </lineage>
</organism>
<feature type="binding site" evidence="5">
    <location>
        <position position="441"/>
    </location>
    <ligand>
        <name>Zn(2+)</name>
        <dbReference type="ChEBI" id="CHEBI:29105"/>
    </ligand>
</feature>
<dbReference type="SMART" id="SM00724">
    <property type="entry name" value="TLC"/>
    <property type="match status" value="1"/>
</dbReference>
<keyword evidence="3 7" id="KW-1133">Transmembrane helix</keyword>
<evidence type="ECO:0000256" key="5">
    <source>
        <dbReference type="PIRSR" id="PIRSR604254-1"/>
    </source>
</evidence>
<feature type="binding site" evidence="5">
    <location>
        <position position="591"/>
    </location>
    <ligand>
        <name>Zn(2+)</name>
        <dbReference type="ChEBI" id="CHEBI:29105"/>
    </ligand>
</feature>
<evidence type="ECO:0000313" key="10">
    <source>
        <dbReference type="Proteomes" id="UP000785200"/>
    </source>
</evidence>
<feature type="transmembrane region" description="Helical" evidence="7">
    <location>
        <begin position="77"/>
        <end position="97"/>
    </location>
</feature>
<feature type="domain" description="TLC" evidence="8">
    <location>
        <begin position="68"/>
        <end position="292"/>
    </location>
</feature>
<evidence type="ECO:0000256" key="4">
    <source>
        <dbReference type="ARBA" id="ARBA00023136"/>
    </source>
</evidence>
<protein>
    <submittedName>
        <fullName evidence="9">TLC domain-containing</fullName>
    </submittedName>
</protein>
<gene>
    <name evidence="9" type="ORF">D0Z07_8096</name>
</gene>
<keyword evidence="2 6" id="KW-0812">Transmembrane</keyword>
<dbReference type="PROSITE" id="PS50922">
    <property type="entry name" value="TLC"/>
    <property type="match status" value="1"/>
</dbReference>
<keyword evidence="10" id="KW-1185">Reference proteome</keyword>
<evidence type="ECO:0000313" key="9">
    <source>
        <dbReference type="EMBL" id="KAG0646331.1"/>
    </source>
</evidence>
<dbReference type="GO" id="GO:0046872">
    <property type="term" value="F:metal ion binding"/>
    <property type="evidence" value="ECO:0007669"/>
    <property type="project" value="UniProtKB-KW"/>
</dbReference>
<dbReference type="PANTHER" id="PTHR20855:SF97">
    <property type="entry name" value="ADIPOR-LIKE RECEPTOR IZH3-RELATED"/>
    <property type="match status" value="1"/>
</dbReference>
<name>A0A9P6VED5_9HELO</name>
<dbReference type="GO" id="GO:0038023">
    <property type="term" value="F:signaling receptor activity"/>
    <property type="evidence" value="ECO:0007669"/>
    <property type="project" value="TreeGrafter"/>
</dbReference>
<evidence type="ECO:0000256" key="2">
    <source>
        <dbReference type="ARBA" id="ARBA00022692"/>
    </source>
</evidence>
<feature type="transmembrane region" description="Helical" evidence="7">
    <location>
        <begin position="549"/>
        <end position="568"/>
    </location>
</feature>
<dbReference type="PANTHER" id="PTHR20855">
    <property type="entry name" value="ADIPOR/PROGESTIN RECEPTOR-RELATED"/>
    <property type="match status" value="1"/>
</dbReference>
<evidence type="ECO:0000256" key="1">
    <source>
        <dbReference type="ARBA" id="ARBA00004141"/>
    </source>
</evidence>
<comment type="caution">
    <text evidence="9">The sequence shown here is derived from an EMBL/GenBank/DDBJ whole genome shotgun (WGS) entry which is preliminary data.</text>
</comment>
<dbReference type="Pfam" id="PF03006">
    <property type="entry name" value="HlyIII"/>
    <property type="match status" value="1"/>
</dbReference>
<dbReference type="InterPro" id="IPR004254">
    <property type="entry name" value="AdipoR/HlyIII-related"/>
</dbReference>
<sequence length="622" mass="70084">MREFLPAPPKGLTDVFEPLGEFLGLPLLSKHMHEILFFLIIYHLIYTSISPSISTRFFPKVYPTLSAKAKIDWDVDAVSLTQCTLIGTLTAICLIFDQERREMTWKERVWGYTGATNTLLGIANGYFVWHFLAMIKHFRIYGWSMVAHGICALAIMMSGFRPALNCYAPVGLLYELSNIPLNLHRFMIKLGMEGSRAQLINGIFLVVTFLSVRIIYGSYTMYWLFSDIYRAVTETTYEPMVYSTGGKAWQLKTPLQLPMWIVVMHLLAETTIFVLNYVWFYKMVNLLLRRIARSNAKASVKGIMNNSANNAGDAKLKISLIHKVGGNINDAQIQHALIRAKVKGLIHLNELPAPWRINPHIISGYRFTSSVRACCRSAFRWSNESINIWSHLTPLLVILLLPTKFSVVGWDSQPSSHMDVYIQIGYIFAIAVCLACSSSWHTMKCISHEHLLWKFASVDMMGVSILISANSIMTEYTGLDCCPTKRLHYMLATSVCGLVCMILPWQEWVRRPSAAWIRVGLFTLLGASGLVPAIDMAVNLGFSHAVQNYKGLVLGVVLPVLSGAIVYGSKFPEAWWPGRFDFIGSSHNLWHMAVLAAMWGGFTAMRELFVDLRLKGPDTSIN</sequence>
<evidence type="ECO:0000256" key="7">
    <source>
        <dbReference type="SAM" id="Phobius"/>
    </source>
</evidence>
<feature type="transmembrane region" description="Helical" evidence="7">
    <location>
        <begin position="486"/>
        <end position="503"/>
    </location>
</feature>
<accession>A0A9P6VED5</accession>
<evidence type="ECO:0000259" key="8">
    <source>
        <dbReference type="PROSITE" id="PS50922"/>
    </source>
</evidence>
<feature type="transmembrane region" description="Helical" evidence="7">
    <location>
        <begin position="515"/>
        <end position="534"/>
    </location>
</feature>
<dbReference type="InterPro" id="IPR006634">
    <property type="entry name" value="TLC-dom"/>
</dbReference>
<evidence type="ECO:0000256" key="3">
    <source>
        <dbReference type="ARBA" id="ARBA00022989"/>
    </source>
</evidence>
<dbReference type="AlphaFoldDB" id="A0A9P6VED5"/>
<keyword evidence="5" id="KW-0479">Metal-binding</keyword>
<dbReference type="GO" id="GO:0006882">
    <property type="term" value="P:intracellular zinc ion homeostasis"/>
    <property type="evidence" value="ECO:0007669"/>
    <property type="project" value="TreeGrafter"/>
</dbReference>
<dbReference type="Proteomes" id="UP000785200">
    <property type="component" value="Unassembled WGS sequence"/>
</dbReference>
<feature type="transmembrane region" description="Helical" evidence="7">
    <location>
        <begin position="109"/>
        <end position="128"/>
    </location>
</feature>